<name>A0A2S0WLQ5_9ACTN</name>
<dbReference type="InterPro" id="IPR037401">
    <property type="entry name" value="SnoaL-like"/>
</dbReference>
<accession>A0A2S0WLQ5</accession>
<dbReference type="Proteomes" id="UP000244384">
    <property type="component" value="Chromosome"/>
</dbReference>
<feature type="domain" description="SnoaL-like" evidence="1">
    <location>
        <begin position="35"/>
        <end position="128"/>
    </location>
</feature>
<protein>
    <submittedName>
        <fullName evidence="2">Nuclear transport factor 2 family protein</fullName>
    </submittedName>
</protein>
<reference evidence="3" key="1">
    <citation type="submission" date="2018-01" db="EMBL/GenBank/DDBJ databases">
        <authorList>
            <person name="Li J."/>
        </authorList>
    </citation>
    <scope>NUCLEOTIDE SEQUENCE [LARGE SCALE GENOMIC DNA]</scope>
    <source>
        <strain evidence="3">592</strain>
    </source>
</reference>
<sequence length="148" mass="16709">MLIGMETNLASPTRERMVELAQQYFRLVDGEEGSLPGMFTDDARVFFPKYGTARGPGQFAELAGGLLRSQKFFRHDVDTMVFTAEGSRLVVEGLEAGEAADGRPWPAHPRSEGRYCNVFEFAGELITRLHIYADPDFLTEDTDRLRWD</sequence>
<evidence type="ECO:0000259" key="1">
    <source>
        <dbReference type="Pfam" id="PF12680"/>
    </source>
</evidence>
<dbReference type="AlphaFoldDB" id="A0A2S0WLQ5"/>
<evidence type="ECO:0000313" key="3">
    <source>
        <dbReference type="Proteomes" id="UP000244384"/>
    </source>
</evidence>
<keyword evidence="3" id="KW-1185">Reference proteome</keyword>
<dbReference type="EMBL" id="CP026952">
    <property type="protein sequence ID" value="AWB92256.1"/>
    <property type="molecule type" value="Genomic_DNA"/>
</dbReference>
<organism evidence="2 3">
    <name type="scientific">Aeromicrobium chenweiae</name>
    <dbReference type="NCBI Taxonomy" id="2079793"/>
    <lineage>
        <taxon>Bacteria</taxon>
        <taxon>Bacillati</taxon>
        <taxon>Actinomycetota</taxon>
        <taxon>Actinomycetes</taxon>
        <taxon>Propionibacteriales</taxon>
        <taxon>Nocardioidaceae</taxon>
        <taxon>Aeromicrobium</taxon>
    </lineage>
</organism>
<gene>
    <name evidence="2" type="ORF">C3E78_08605</name>
</gene>
<dbReference type="Pfam" id="PF12680">
    <property type="entry name" value="SnoaL_2"/>
    <property type="match status" value="1"/>
</dbReference>
<dbReference type="SUPFAM" id="SSF54427">
    <property type="entry name" value="NTF2-like"/>
    <property type="match status" value="1"/>
</dbReference>
<dbReference type="InterPro" id="IPR032710">
    <property type="entry name" value="NTF2-like_dom_sf"/>
</dbReference>
<proteinExistence type="predicted"/>
<evidence type="ECO:0000313" key="2">
    <source>
        <dbReference type="EMBL" id="AWB92256.1"/>
    </source>
</evidence>
<dbReference type="KEGG" id="aez:C3E78_08605"/>
<dbReference type="Gene3D" id="3.10.450.50">
    <property type="match status" value="1"/>
</dbReference>